<dbReference type="eggNOG" id="COG1416">
    <property type="taxonomic scope" value="Bacteria"/>
</dbReference>
<evidence type="ECO:0000313" key="3">
    <source>
        <dbReference type="Proteomes" id="UP000006201"/>
    </source>
</evidence>
<dbReference type="SUPFAM" id="SSF75169">
    <property type="entry name" value="DsrEFH-like"/>
    <property type="match status" value="1"/>
</dbReference>
<dbReference type="Gene3D" id="3.40.1260.10">
    <property type="entry name" value="DsrEFH-like"/>
    <property type="match status" value="1"/>
</dbReference>
<feature type="chain" id="PRO_5002667177" evidence="1">
    <location>
        <begin position="25"/>
        <end position="183"/>
    </location>
</feature>
<accession>A4CAR2</accession>
<organism evidence="2 3">
    <name type="scientific">Pseudoalteromonas tunicata D2</name>
    <dbReference type="NCBI Taxonomy" id="87626"/>
    <lineage>
        <taxon>Bacteria</taxon>
        <taxon>Pseudomonadati</taxon>
        <taxon>Pseudomonadota</taxon>
        <taxon>Gammaproteobacteria</taxon>
        <taxon>Alteromonadales</taxon>
        <taxon>Pseudoalteromonadaceae</taxon>
        <taxon>Pseudoalteromonas</taxon>
    </lineage>
</organism>
<keyword evidence="3" id="KW-1185">Reference proteome</keyword>
<dbReference type="EMBL" id="AAOH01000004">
    <property type="protein sequence ID" value="EAR28470.1"/>
    <property type="molecule type" value="Genomic_DNA"/>
</dbReference>
<dbReference type="PANTHER" id="PTHR37691:SF1">
    <property type="entry name" value="BLR3518 PROTEIN"/>
    <property type="match status" value="1"/>
</dbReference>
<dbReference type="HOGENOM" id="CLU_114489_0_0_6"/>
<name>A4CAR2_9GAMM</name>
<dbReference type="AlphaFoldDB" id="A4CAR2"/>
<dbReference type="PANTHER" id="PTHR37691">
    <property type="entry name" value="BLR3518 PROTEIN"/>
    <property type="match status" value="1"/>
</dbReference>
<dbReference type="STRING" id="87626.PTD2_21682"/>
<evidence type="ECO:0000313" key="2">
    <source>
        <dbReference type="EMBL" id="EAR28470.1"/>
    </source>
</evidence>
<evidence type="ECO:0000256" key="1">
    <source>
        <dbReference type="SAM" id="SignalP"/>
    </source>
</evidence>
<comment type="caution">
    <text evidence="2">The sequence shown here is derived from an EMBL/GenBank/DDBJ whole genome shotgun (WGS) entry which is preliminary data.</text>
</comment>
<dbReference type="InterPro" id="IPR003787">
    <property type="entry name" value="Sulphur_relay_DsrE/F-like"/>
</dbReference>
<dbReference type="Proteomes" id="UP000006201">
    <property type="component" value="Unassembled WGS sequence"/>
</dbReference>
<reference evidence="2 3" key="1">
    <citation type="submission" date="2006-02" db="EMBL/GenBank/DDBJ databases">
        <authorList>
            <person name="Moran M.A."/>
            <person name="Kjelleberg S."/>
            <person name="Egan S."/>
            <person name="Saunders N."/>
            <person name="Thomas T."/>
            <person name="Ferriera S."/>
            <person name="Johnson J."/>
            <person name="Kravitz S."/>
            <person name="Halpern A."/>
            <person name="Remington K."/>
            <person name="Beeson K."/>
            <person name="Tran B."/>
            <person name="Rogers Y.-H."/>
            <person name="Friedman R."/>
            <person name="Venter J.C."/>
        </authorList>
    </citation>
    <scope>NUCLEOTIDE SEQUENCE [LARGE SCALE GENOMIC DNA]</scope>
    <source>
        <strain evidence="2 3">D2</strain>
    </source>
</reference>
<protein>
    <submittedName>
        <fullName evidence="2">Uncharacterized protein</fullName>
    </submittedName>
</protein>
<feature type="signal peptide" evidence="1">
    <location>
        <begin position="1"/>
        <end position="24"/>
    </location>
</feature>
<dbReference type="InterPro" id="IPR027396">
    <property type="entry name" value="DsrEFH-like"/>
</dbReference>
<gene>
    <name evidence="2" type="ORF">PTD2_21682</name>
</gene>
<sequence length="183" mass="19929">MEFVGVMKCIYLSVLFLFAQAVHAAPAKMSSGPVIQAFGKHYSVQSDLVLPADLKLKVVFDVSEQTASKKENRGFNNLARFLNMHVANGVKAENIELALVVHGKAGYDLLSDAAFRQENQRDNPNSLLLAELIKNNVKIYLCGQSAAFLGIQKADLYPGVQMALSAMTAHAILAQQGYSVNPF</sequence>
<keyword evidence="1" id="KW-0732">Signal</keyword>
<proteinExistence type="predicted"/>
<dbReference type="Pfam" id="PF02635">
    <property type="entry name" value="DsrE"/>
    <property type="match status" value="1"/>
</dbReference>